<evidence type="ECO:0000256" key="1">
    <source>
        <dbReference type="SAM" id="MobiDB-lite"/>
    </source>
</evidence>
<name>A0A517PH54_9PLAN</name>
<feature type="region of interest" description="Disordered" evidence="1">
    <location>
        <begin position="97"/>
        <end position="124"/>
    </location>
</feature>
<gene>
    <name evidence="2" type="ORF">HG66A1_04750</name>
</gene>
<dbReference type="AlphaFoldDB" id="A0A517PH54"/>
<dbReference type="EMBL" id="CP036266">
    <property type="protein sequence ID" value="QDT18713.1"/>
    <property type="molecule type" value="Genomic_DNA"/>
</dbReference>
<accession>A0A517PH54</accession>
<proteinExistence type="predicted"/>
<evidence type="ECO:0000313" key="2">
    <source>
        <dbReference type="EMBL" id="QDT18713.1"/>
    </source>
</evidence>
<dbReference type="Proteomes" id="UP000320421">
    <property type="component" value="Chromosome"/>
</dbReference>
<reference evidence="2 3" key="1">
    <citation type="submission" date="2019-02" db="EMBL/GenBank/DDBJ databases">
        <title>Deep-cultivation of Planctomycetes and their phenomic and genomic characterization uncovers novel biology.</title>
        <authorList>
            <person name="Wiegand S."/>
            <person name="Jogler M."/>
            <person name="Boedeker C."/>
            <person name="Pinto D."/>
            <person name="Vollmers J."/>
            <person name="Rivas-Marin E."/>
            <person name="Kohn T."/>
            <person name="Peeters S.H."/>
            <person name="Heuer A."/>
            <person name="Rast P."/>
            <person name="Oberbeckmann S."/>
            <person name="Bunk B."/>
            <person name="Jeske O."/>
            <person name="Meyerdierks A."/>
            <person name="Storesund J.E."/>
            <person name="Kallscheuer N."/>
            <person name="Luecker S."/>
            <person name="Lage O.M."/>
            <person name="Pohl T."/>
            <person name="Merkel B.J."/>
            <person name="Hornburger P."/>
            <person name="Mueller R.-W."/>
            <person name="Bruemmer F."/>
            <person name="Labrenz M."/>
            <person name="Spormann A.M."/>
            <person name="Op den Camp H."/>
            <person name="Overmann J."/>
            <person name="Amann R."/>
            <person name="Jetten M.S.M."/>
            <person name="Mascher T."/>
            <person name="Medema M.H."/>
            <person name="Devos D.P."/>
            <person name="Kaster A.-K."/>
            <person name="Ovreas L."/>
            <person name="Rohde M."/>
            <person name="Galperin M.Y."/>
            <person name="Jogler C."/>
        </authorList>
    </citation>
    <scope>NUCLEOTIDE SEQUENCE [LARGE SCALE GENOMIC DNA]</scope>
    <source>
        <strain evidence="2 3">HG66A1</strain>
    </source>
</reference>
<evidence type="ECO:0000313" key="3">
    <source>
        <dbReference type="Proteomes" id="UP000320421"/>
    </source>
</evidence>
<keyword evidence="3" id="KW-1185">Reference proteome</keyword>
<sequence>MNYPPDPSEQIILKTAQAALRGYAAACTSRFQSPQAVPAASVTTSNPLRSSARTTDLNAFCVPRATPTVSHTRAVTAFSGTITPVDNVREMIRLTSRPHQNLSKPPRHGRSTSDTSAYSRRIARPETYVLPQGQLTGCSTTRDCSRRGKSVSTVTAEEYCIRRVPRQRVFHEKGNAD</sequence>
<organism evidence="2 3">
    <name type="scientific">Gimesia chilikensis</name>
    <dbReference type="NCBI Taxonomy" id="2605989"/>
    <lineage>
        <taxon>Bacteria</taxon>
        <taxon>Pseudomonadati</taxon>
        <taxon>Planctomycetota</taxon>
        <taxon>Planctomycetia</taxon>
        <taxon>Planctomycetales</taxon>
        <taxon>Planctomycetaceae</taxon>
        <taxon>Gimesia</taxon>
    </lineage>
</organism>
<protein>
    <submittedName>
        <fullName evidence="2">Uncharacterized protein</fullName>
    </submittedName>
</protein>